<dbReference type="STRING" id="1212545.SARL_01090"/>
<dbReference type="PROSITE" id="PS51831">
    <property type="entry name" value="HD"/>
    <property type="match status" value="1"/>
</dbReference>
<dbReference type="SUPFAM" id="SSF109604">
    <property type="entry name" value="HD-domain/PDEase-like"/>
    <property type="match status" value="1"/>
</dbReference>
<organism evidence="3 4">
    <name type="scientific">Staphylococcus arlettae</name>
    <dbReference type="NCBI Taxonomy" id="29378"/>
    <lineage>
        <taxon>Bacteria</taxon>
        <taxon>Bacillati</taxon>
        <taxon>Bacillota</taxon>
        <taxon>Bacilli</taxon>
        <taxon>Bacillales</taxon>
        <taxon>Staphylococcaceae</taxon>
        <taxon>Staphylococcus</taxon>
    </lineage>
</organism>
<keyword evidence="3" id="KW-0378">Hydrolase</keyword>
<evidence type="ECO:0000313" key="2">
    <source>
        <dbReference type="EMBL" id="GEQ01287.1"/>
    </source>
</evidence>
<dbReference type="InterPro" id="IPR003607">
    <property type="entry name" value="HD/PDEase_dom"/>
</dbReference>
<evidence type="ECO:0000313" key="4">
    <source>
        <dbReference type="Proteomes" id="UP000254956"/>
    </source>
</evidence>
<reference evidence="3 4" key="1">
    <citation type="submission" date="2018-06" db="EMBL/GenBank/DDBJ databases">
        <authorList>
            <consortium name="Pathogen Informatics"/>
            <person name="Doyle S."/>
        </authorList>
    </citation>
    <scope>NUCLEOTIDE SEQUENCE [LARGE SCALE GENOMIC DNA]</scope>
    <source>
        <strain evidence="3 4">NCTC12413</strain>
    </source>
</reference>
<sequence length="219" mass="24825">MNPETQMTRAYEYMCAFHEHDTTGHDIPHVLRVVELATHIATLEQPADHFVIKMAALLHDTVDTKLTNATTAVSKLQAFLSEIGVSSQNATHICFIINHMSFKNGQNNDITLSKEGQIVRDADRLDAIGAIGIARTFQFAGHFNEAMWSDDASLEALTKNEVALEQLPPSAIKHFYEKLFTLKSLMHTDTAKSIAHERHQFMQLYIQQFFAEWHFQPDT</sequence>
<keyword evidence="5" id="KW-1185">Reference proteome</keyword>
<dbReference type="Proteomes" id="UP000254956">
    <property type="component" value="Unassembled WGS sequence"/>
</dbReference>
<reference evidence="2 5" key="2">
    <citation type="submission" date="2019-07" db="EMBL/GenBank/DDBJ databases">
        <title>Whole genome shotgun sequence of Staphylococcus arlettae NBRC 109765.</title>
        <authorList>
            <person name="Hosoyama A."/>
            <person name="Uohara A."/>
            <person name="Ohji S."/>
            <person name="Ichikawa N."/>
        </authorList>
    </citation>
    <scope>NUCLEOTIDE SEQUENCE [LARGE SCALE GENOMIC DNA]</scope>
    <source>
        <strain evidence="2 5">NBRC 109765</strain>
    </source>
</reference>
<accession>A0A380C9C5</accession>
<dbReference type="Gene3D" id="1.10.472.50">
    <property type="entry name" value="HD-domain/PDEase-like"/>
    <property type="match status" value="1"/>
</dbReference>
<dbReference type="PANTHER" id="PTHR33594:SF1">
    <property type="entry name" value="HD_PDEASE DOMAIN-CONTAINING PROTEIN"/>
    <property type="match status" value="1"/>
</dbReference>
<dbReference type="CDD" id="cd00077">
    <property type="entry name" value="HDc"/>
    <property type="match status" value="1"/>
</dbReference>
<dbReference type="EMBL" id="BKAV01000032">
    <property type="protein sequence ID" value="GEQ01287.1"/>
    <property type="molecule type" value="Genomic_DNA"/>
</dbReference>
<name>A0A380C9C5_9STAP</name>
<dbReference type="PANTHER" id="PTHR33594">
    <property type="entry name" value="SUPERFAMILY HYDROLASE, PUTATIVE (AFU_ORTHOLOGUE AFUA_1G03035)-RELATED"/>
    <property type="match status" value="1"/>
</dbReference>
<protein>
    <submittedName>
        <fullName evidence="3">HD superfamily hydrolase</fullName>
    </submittedName>
    <submittedName>
        <fullName evidence="2">Phosphohydrolase</fullName>
    </submittedName>
</protein>
<evidence type="ECO:0000313" key="3">
    <source>
        <dbReference type="EMBL" id="SUJ14401.1"/>
    </source>
</evidence>
<feature type="domain" description="HD" evidence="1">
    <location>
        <begin position="26"/>
        <end position="128"/>
    </location>
</feature>
<proteinExistence type="predicted"/>
<dbReference type="AlphaFoldDB" id="A0A380C9C5"/>
<dbReference type="Proteomes" id="UP000321598">
    <property type="component" value="Unassembled WGS sequence"/>
</dbReference>
<dbReference type="OrthoDB" id="9797344at2"/>
<dbReference type="SMART" id="SM00471">
    <property type="entry name" value="HDc"/>
    <property type="match status" value="1"/>
</dbReference>
<gene>
    <name evidence="3" type="primary">yedJ</name>
    <name evidence="3" type="ORF">NCTC12413_00836</name>
    <name evidence="2" type="ORF">SAR03_23240</name>
</gene>
<dbReference type="EMBL" id="UGZE01000001">
    <property type="protein sequence ID" value="SUJ14401.1"/>
    <property type="molecule type" value="Genomic_DNA"/>
</dbReference>
<evidence type="ECO:0000259" key="1">
    <source>
        <dbReference type="PROSITE" id="PS51831"/>
    </source>
</evidence>
<dbReference type="Pfam" id="PF01966">
    <property type="entry name" value="HD"/>
    <property type="match status" value="1"/>
</dbReference>
<evidence type="ECO:0000313" key="5">
    <source>
        <dbReference type="Proteomes" id="UP000321598"/>
    </source>
</evidence>
<dbReference type="InterPro" id="IPR006674">
    <property type="entry name" value="HD_domain"/>
</dbReference>
<dbReference type="GO" id="GO:0016787">
    <property type="term" value="F:hydrolase activity"/>
    <property type="evidence" value="ECO:0007669"/>
    <property type="project" value="UniProtKB-KW"/>
</dbReference>
<dbReference type="Gene3D" id="1.20.58.1910">
    <property type="match status" value="1"/>
</dbReference>